<evidence type="ECO:0000313" key="1">
    <source>
        <dbReference type="EMBL" id="KWZ53290.1"/>
    </source>
</evidence>
<comment type="caution">
    <text evidence="1">The sequence shown here is derived from an EMBL/GenBank/DDBJ whole genome shotgun (WGS) entry which is preliminary data.</text>
</comment>
<accession>A0AA40R500</accession>
<gene>
    <name evidence="1" type="ORF">WK57_30345</name>
</gene>
<proteinExistence type="predicted"/>
<protein>
    <recommendedName>
        <fullName evidence="3">HK97 gp10 family phage protein</fullName>
    </recommendedName>
</protein>
<name>A0AA40R500_9BURK</name>
<dbReference type="EMBL" id="LNJU01000005">
    <property type="protein sequence ID" value="KWZ53290.1"/>
    <property type="molecule type" value="Genomic_DNA"/>
</dbReference>
<dbReference type="AlphaFoldDB" id="A0AA40R500"/>
<organism evidence="1 2">
    <name type="scientific">Burkholderia ubonensis</name>
    <dbReference type="NCBI Taxonomy" id="101571"/>
    <lineage>
        <taxon>Bacteria</taxon>
        <taxon>Pseudomonadati</taxon>
        <taxon>Pseudomonadota</taxon>
        <taxon>Betaproteobacteria</taxon>
        <taxon>Burkholderiales</taxon>
        <taxon>Burkholderiaceae</taxon>
        <taxon>Burkholderia</taxon>
        <taxon>Burkholderia cepacia complex</taxon>
    </lineage>
</organism>
<dbReference type="Proteomes" id="UP000070119">
    <property type="component" value="Chromosome 2"/>
</dbReference>
<reference evidence="1 2" key="1">
    <citation type="submission" date="2015-11" db="EMBL/GenBank/DDBJ databases">
        <authorList>
            <person name="Sahl J."/>
            <person name="Wagner D."/>
            <person name="Keim P."/>
        </authorList>
    </citation>
    <scope>NUCLEOTIDE SEQUENCE [LARGE SCALE GENOMIC DNA]</scope>
    <source>
        <strain evidence="1 2">MSMB1157</strain>
    </source>
</reference>
<dbReference type="RefSeq" id="WP_060969594.1">
    <property type="nucleotide sequence ID" value="NZ_CM003772.1"/>
</dbReference>
<sequence length="150" mass="16629">MSKNDAFRSNFAAFIEKTKANRDLVVQKVAMDMLSSLVMKSPVGNPDLWKHAPPPGYVGGRFRANWHVADGAPDDWTTDAIDRDGRATLDLGQQKILSFKIGGTMYLINNLPYGQPLEYGHSLQAPQGMVRLTVTETEQFFTKAVGDLDK</sequence>
<evidence type="ECO:0008006" key="3">
    <source>
        <dbReference type="Google" id="ProtNLM"/>
    </source>
</evidence>
<evidence type="ECO:0000313" key="2">
    <source>
        <dbReference type="Proteomes" id="UP000070119"/>
    </source>
</evidence>